<keyword evidence="10" id="KW-1185">Reference proteome</keyword>
<evidence type="ECO:0000256" key="3">
    <source>
        <dbReference type="ARBA" id="ARBA00022741"/>
    </source>
</evidence>
<dbReference type="InterPro" id="IPR010075">
    <property type="entry name" value="PRibForGlyAmidine_synth_PurQ"/>
</dbReference>
<keyword evidence="6 8" id="KW-0067">ATP-binding</keyword>
<dbReference type="Gene3D" id="3.40.50.880">
    <property type="match status" value="1"/>
</dbReference>
<proteinExistence type="inferred from homology"/>
<keyword evidence="3 8" id="KW-0547">Nucleotide-binding</keyword>
<dbReference type="PROSITE" id="PS51273">
    <property type="entry name" value="GATASE_TYPE_1"/>
    <property type="match status" value="1"/>
</dbReference>
<sequence>MKAAVLQFPGSNCDRDMAVALRTSGVDVTMVWHKETALPDGIDVVGVPGGFSYGDYLRCGAIAATSPISGALKAHVARGGYAFGICNGFQVLTESHILPGALLRNAGLKYICRTTPLAVETTDSPYTRGYSQGQHIAIPIAHHDGNYTADVDTLDRLEGEGLVAFRYLDNPNGSARNIAGILSENRRVLGMMPHPERAFEAAHGNEDGRHFFSGLVDALVSA</sequence>
<evidence type="ECO:0000256" key="5">
    <source>
        <dbReference type="ARBA" id="ARBA00022801"/>
    </source>
</evidence>
<name>A0ABP7KHM5_9RHOB</name>
<comment type="caution">
    <text evidence="9">The sequence shown here is derived from an EMBL/GenBank/DDBJ whole genome shotgun (WGS) entry which is preliminary data.</text>
</comment>
<feature type="active site" description="Nucleophile" evidence="8">
    <location>
        <position position="86"/>
    </location>
</feature>
<dbReference type="EMBL" id="BAABDF010000007">
    <property type="protein sequence ID" value="GAA3877919.1"/>
    <property type="molecule type" value="Genomic_DNA"/>
</dbReference>
<comment type="pathway">
    <text evidence="8">Purine metabolism; IMP biosynthesis via de novo pathway; 5-amino-1-(5-phospho-D-ribosyl)imidazole from N(2)-formyl-N(1)-(5-phospho-D-ribosyl)glycinamide: step 1/2.</text>
</comment>
<evidence type="ECO:0000256" key="4">
    <source>
        <dbReference type="ARBA" id="ARBA00022755"/>
    </source>
</evidence>
<comment type="catalytic activity">
    <reaction evidence="8">
        <text>N(2)-formyl-N(1)-(5-phospho-beta-D-ribosyl)glycinamide + L-glutamine + ATP + H2O = 2-formamido-N(1)-(5-O-phospho-beta-D-ribosyl)acetamidine + L-glutamate + ADP + phosphate + H(+)</text>
        <dbReference type="Rhea" id="RHEA:17129"/>
        <dbReference type="ChEBI" id="CHEBI:15377"/>
        <dbReference type="ChEBI" id="CHEBI:15378"/>
        <dbReference type="ChEBI" id="CHEBI:29985"/>
        <dbReference type="ChEBI" id="CHEBI:30616"/>
        <dbReference type="ChEBI" id="CHEBI:43474"/>
        <dbReference type="ChEBI" id="CHEBI:58359"/>
        <dbReference type="ChEBI" id="CHEBI:147286"/>
        <dbReference type="ChEBI" id="CHEBI:147287"/>
        <dbReference type="ChEBI" id="CHEBI:456216"/>
        <dbReference type="EC" id="6.3.5.3"/>
    </reaction>
</comment>
<dbReference type="NCBIfam" id="TIGR01737">
    <property type="entry name" value="FGAM_synth_I"/>
    <property type="match status" value="1"/>
</dbReference>
<feature type="active site" evidence="8">
    <location>
        <position position="196"/>
    </location>
</feature>
<accession>A0ABP7KHM5</accession>
<comment type="subunit">
    <text evidence="8">Part of the FGAM synthase complex composed of 1 PurL, 1 PurQ and 2 PurS subunits.</text>
</comment>
<evidence type="ECO:0000256" key="7">
    <source>
        <dbReference type="ARBA" id="ARBA00022962"/>
    </source>
</evidence>
<keyword evidence="2 8" id="KW-0436">Ligase</keyword>
<comment type="catalytic activity">
    <reaction evidence="8">
        <text>L-glutamine + H2O = L-glutamate + NH4(+)</text>
        <dbReference type="Rhea" id="RHEA:15889"/>
        <dbReference type="ChEBI" id="CHEBI:15377"/>
        <dbReference type="ChEBI" id="CHEBI:28938"/>
        <dbReference type="ChEBI" id="CHEBI:29985"/>
        <dbReference type="ChEBI" id="CHEBI:58359"/>
        <dbReference type="EC" id="3.5.1.2"/>
    </reaction>
</comment>
<evidence type="ECO:0000313" key="9">
    <source>
        <dbReference type="EMBL" id="GAA3877919.1"/>
    </source>
</evidence>
<dbReference type="InterPro" id="IPR029062">
    <property type="entry name" value="Class_I_gatase-like"/>
</dbReference>
<keyword evidence="7 8" id="KW-0315">Glutamine amidotransferase</keyword>
<dbReference type="Pfam" id="PF13507">
    <property type="entry name" value="GATase_5"/>
    <property type="match status" value="1"/>
</dbReference>
<keyword evidence="4 8" id="KW-0658">Purine biosynthesis</keyword>
<evidence type="ECO:0000256" key="2">
    <source>
        <dbReference type="ARBA" id="ARBA00022598"/>
    </source>
</evidence>
<dbReference type="EC" id="3.5.1.2" evidence="8"/>
<evidence type="ECO:0000256" key="6">
    <source>
        <dbReference type="ARBA" id="ARBA00022840"/>
    </source>
</evidence>
<dbReference type="PIRSF" id="PIRSF001586">
    <property type="entry name" value="FGAM_synth_I"/>
    <property type="match status" value="1"/>
</dbReference>
<evidence type="ECO:0000256" key="1">
    <source>
        <dbReference type="ARBA" id="ARBA00022490"/>
    </source>
</evidence>
<dbReference type="PANTHER" id="PTHR47552:SF1">
    <property type="entry name" value="PHOSPHORIBOSYLFORMYLGLYCINAMIDINE SYNTHASE SUBUNIT PURQ"/>
    <property type="match status" value="1"/>
</dbReference>
<dbReference type="NCBIfam" id="NF002957">
    <property type="entry name" value="PRK03619.1"/>
    <property type="match status" value="1"/>
</dbReference>
<reference evidence="10" key="1">
    <citation type="journal article" date="2019" name="Int. J. Syst. Evol. Microbiol.">
        <title>The Global Catalogue of Microorganisms (GCM) 10K type strain sequencing project: providing services to taxonomists for standard genome sequencing and annotation.</title>
        <authorList>
            <consortium name="The Broad Institute Genomics Platform"/>
            <consortium name="The Broad Institute Genome Sequencing Center for Infectious Disease"/>
            <person name="Wu L."/>
            <person name="Ma J."/>
        </authorList>
    </citation>
    <scope>NUCLEOTIDE SEQUENCE [LARGE SCALE GENOMIC DNA]</scope>
    <source>
        <strain evidence="10">JCM 17190</strain>
    </source>
</reference>
<evidence type="ECO:0000256" key="8">
    <source>
        <dbReference type="HAMAP-Rule" id="MF_00421"/>
    </source>
</evidence>
<dbReference type="CDD" id="cd01740">
    <property type="entry name" value="GATase1_FGAR_AT"/>
    <property type="match status" value="1"/>
</dbReference>
<feature type="active site" evidence="8">
    <location>
        <position position="194"/>
    </location>
</feature>
<dbReference type="HAMAP" id="MF_00421">
    <property type="entry name" value="PurQ"/>
    <property type="match status" value="1"/>
</dbReference>
<dbReference type="RefSeq" id="WP_344848481.1">
    <property type="nucleotide sequence ID" value="NZ_BAABDF010000007.1"/>
</dbReference>
<dbReference type="SUPFAM" id="SSF52317">
    <property type="entry name" value="Class I glutamine amidotransferase-like"/>
    <property type="match status" value="1"/>
</dbReference>
<evidence type="ECO:0000313" key="10">
    <source>
        <dbReference type="Proteomes" id="UP001399917"/>
    </source>
</evidence>
<dbReference type="SMART" id="SM01211">
    <property type="entry name" value="GATase_5"/>
    <property type="match status" value="1"/>
</dbReference>
<gene>
    <name evidence="8 9" type="primary">purQ</name>
    <name evidence="9" type="ORF">GCM10022404_29590</name>
</gene>
<comment type="subcellular location">
    <subcellularLocation>
        <location evidence="8">Cytoplasm</location>
    </subcellularLocation>
</comment>
<dbReference type="EC" id="6.3.5.3" evidence="8"/>
<comment type="function">
    <text evidence="8">Part of the phosphoribosylformylglycinamidine synthase complex involved in the purines biosynthetic pathway. Catalyzes the ATP-dependent conversion of formylglycinamide ribonucleotide (FGAR) and glutamine to yield formylglycinamidine ribonucleotide (FGAM) and glutamate. The FGAM synthase complex is composed of three subunits. PurQ produces an ammonia molecule by converting glutamine to glutamate. PurL transfers the ammonia molecule to FGAR to form FGAM in an ATP-dependent manner. PurS interacts with PurQ and PurL and is thought to assist in the transfer of the ammonia molecule from PurQ to PurL.</text>
</comment>
<dbReference type="Proteomes" id="UP001399917">
    <property type="component" value="Unassembled WGS sequence"/>
</dbReference>
<keyword evidence="5 8" id="KW-0378">Hydrolase</keyword>
<keyword evidence="1 8" id="KW-0963">Cytoplasm</keyword>
<protein>
    <recommendedName>
        <fullName evidence="8">Phosphoribosylformylglycinamidine synthase subunit PurQ</fullName>
        <shortName evidence="8">FGAM synthase</shortName>
        <ecNumber evidence="8">6.3.5.3</ecNumber>
    </recommendedName>
    <alternativeName>
        <fullName evidence="8">Formylglycinamide ribonucleotide amidotransferase subunit I</fullName>
        <shortName evidence="8">FGAR amidotransferase I</shortName>
        <shortName evidence="8">FGAR-AT I</shortName>
    </alternativeName>
    <alternativeName>
        <fullName evidence="8">Glutaminase PurQ</fullName>
        <ecNumber evidence="8">3.5.1.2</ecNumber>
    </alternativeName>
    <alternativeName>
        <fullName evidence="8">Phosphoribosylformylglycinamidine synthase subunit I</fullName>
    </alternativeName>
</protein>
<organism evidence="9 10">
    <name type="scientific">Celeribacter arenosi</name>
    <dbReference type="NCBI Taxonomy" id="792649"/>
    <lineage>
        <taxon>Bacteria</taxon>
        <taxon>Pseudomonadati</taxon>
        <taxon>Pseudomonadota</taxon>
        <taxon>Alphaproteobacteria</taxon>
        <taxon>Rhodobacterales</taxon>
        <taxon>Roseobacteraceae</taxon>
        <taxon>Celeribacter</taxon>
    </lineage>
</organism>
<dbReference type="PANTHER" id="PTHR47552">
    <property type="entry name" value="PHOSPHORIBOSYLFORMYLGLYCINAMIDINE SYNTHASE SUBUNIT PURQ"/>
    <property type="match status" value="1"/>
</dbReference>